<evidence type="ECO:0000256" key="7">
    <source>
        <dbReference type="ARBA" id="ARBA00023163"/>
    </source>
</evidence>
<dbReference type="SUPFAM" id="SSF52540">
    <property type="entry name" value="P-loop containing nucleoside triphosphate hydrolases"/>
    <property type="match status" value="2"/>
</dbReference>
<feature type="compositionally biased region" description="Polar residues" evidence="10">
    <location>
        <begin position="3768"/>
        <end position="3778"/>
    </location>
</feature>
<dbReference type="GO" id="GO:0004386">
    <property type="term" value="F:helicase activity"/>
    <property type="evidence" value="ECO:0007669"/>
    <property type="project" value="UniProtKB-KW"/>
</dbReference>
<keyword evidence="15" id="KW-1185">Reference proteome</keyword>
<dbReference type="PROSITE" id="PS51192">
    <property type="entry name" value="HELICASE_ATP_BIND_1"/>
    <property type="match status" value="1"/>
</dbReference>
<evidence type="ECO:0000256" key="2">
    <source>
        <dbReference type="ARBA" id="ARBA00022741"/>
    </source>
</evidence>
<keyword evidence="7" id="KW-0804">Transcription</keyword>
<comment type="caution">
    <text evidence="14">The sequence shown here is derived from an EMBL/GenBank/DDBJ whole genome shotgun (WGS) entry which is preliminary data.</text>
</comment>
<dbReference type="Pfam" id="PF00176">
    <property type="entry name" value="SNF2-rel_dom"/>
    <property type="match status" value="1"/>
</dbReference>
<feature type="compositionally biased region" description="Polar residues" evidence="10">
    <location>
        <begin position="3962"/>
        <end position="3971"/>
    </location>
</feature>
<dbReference type="GO" id="GO:0006355">
    <property type="term" value="P:regulation of DNA-templated transcription"/>
    <property type="evidence" value="ECO:0007669"/>
    <property type="project" value="InterPro"/>
</dbReference>
<gene>
    <name evidence="14" type="ORF">QN277_027391</name>
</gene>
<evidence type="ECO:0000256" key="5">
    <source>
        <dbReference type="ARBA" id="ARBA00022840"/>
    </source>
</evidence>
<feature type="compositionally biased region" description="Basic and acidic residues" evidence="10">
    <location>
        <begin position="159"/>
        <end position="178"/>
    </location>
</feature>
<organism evidence="14 15">
    <name type="scientific">Acacia crassicarpa</name>
    <name type="common">northern wattle</name>
    <dbReference type="NCBI Taxonomy" id="499986"/>
    <lineage>
        <taxon>Eukaryota</taxon>
        <taxon>Viridiplantae</taxon>
        <taxon>Streptophyta</taxon>
        <taxon>Embryophyta</taxon>
        <taxon>Tracheophyta</taxon>
        <taxon>Spermatophyta</taxon>
        <taxon>Magnoliopsida</taxon>
        <taxon>eudicotyledons</taxon>
        <taxon>Gunneridae</taxon>
        <taxon>Pentapetalae</taxon>
        <taxon>rosids</taxon>
        <taxon>fabids</taxon>
        <taxon>Fabales</taxon>
        <taxon>Fabaceae</taxon>
        <taxon>Caesalpinioideae</taxon>
        <taxon>mimosoid clade</taxon>
        <taxon>Acacieae</taxon>
        <taxon>Acacia</taxon>
    </lineage>
</organism>
<keyword evidence="4" id="KW-0347">Helicase</keyword>
<dbReference type="GO" id="GO:0016787">
    <property type="term" value="F:hydrolase activity"/>
    <property type="evidence" value="ECO:0007669"/>
    <property type="project" value="UniProtKB-KW"/>
</dbReference>
<dbReference type="InterPro" id="IPR014012">
    <property type="entry name" value="HSA_dom"/>
</dbReference>
<feature type="region of interest" description="Disordered" evidence="10">
    <location>
        <begin position="1789"/>
        <end position="1883"/>
    </location>
</feature>
<feature type="compositionally biased region" description="Polar residues" evidence="10">
    <location>
        <begin position="1805"/>
        <end position="1833"/>
    </location>
</feature>
<dbReference type="InterPro" id="IPR014978">
    <property type="entry name" value="Gln-Leu-Gln_QLQ"/>
</dbReference>
<evidence type="ECO:0000256" key="1">
    <source>
        <dbReference type="ARBA" id="ARBA00004123"/>
    </source>
</evidence>
<comment type="subcellular location">
    <subcellularLocation>
        <location evidence="1">Nucleus</location>
    </subcellularLocation>
</comment>
<feature type="compositionally biased region" description="Polar residues" evidence="10">
    <location>
        <begin position="2480"/>
        <end position="2491"/>
    </location>
</feature>
<feature type="compositionally biased region" description="Polar residues" evidence="10">
    <location>
        <begin position="3791"/>
        <end position="3805"/>
    </location>
</feature>
<dbReference type="PANTHER" id="PTHR10799">
    <property type="entry name" value="SNF2/RAD54 HELICASE FAMILY"/>
    <property type="match status" value="1"/>
</dbReference>
<feature type="region of interest" description="Disordered" evidence="10">
    <location>
        <begin position="284"/>
        <end position="317"/>
    </location>
</feature>
<feature type="region of interest" description="Disordered" evidence="10">
    <location>
        <begin position="3094"/>
        <end position="3118"/>
    </location>
</feature>
<evidence type="ECO:0000259" key="12">
    <source>
        <dbReference type="PROSITE" id="PS51194"/>
    </source>
</evidence>
<keyword evidence="2" id="KW-0547">Nucleotide-binding</keyword>
<feature type="compositionally biased region" description="Basic and acidic residues" evidence="10">
    <location>
        <begin position="3399"/>
        <end position="3411"/>
    </location>
</feature>
<dbReference type="InterPro" id="IPR038718">
    <property type="entry name" value="SNF2-like_sf"/>
</dbReference>
<evidence type="ECO:0000256" key="4">
    <source>
        <dbReference type="ARBA" id="ARBA00022806"/>
    </source>
</evidence>
<reference evidence="14" key="1">
    <citation type="submission" date="2023-10" db="EMBL/GenBank/DDBJ databases">
        <title>Chromosome-level genome of the transformable northern wattle, Acacia crassicarpa.</title>
        <authorList>
            <person name="Massaro I."/>
            <person name="Sinha N.R."/>
            <person name="Poethig S."/>
            <person name="Leichty A.R."/>
        </authorList>
    </citation>
    <scope>NUCLEOTIDE SEQUENCE</scope>
    <source>
        <strain evidence="14">Acra3RX</strain>
        <tissue evidence="14">Leaf</tissue>
    </source>
</reference>
<feature type="region of interest" description="Disordered" evidence="10">
    <location>
        <begin position="108"/>
        <end position="227"/>
    </location>
</feature>
<feature type="region of interest" description="Disordered" evidence="10">
    <location>
        <begin position="1654"/>
        <end position="1684"/>
    </location>
</feature>
<feature type="compositionally biased region" description="Basic and acidic residues" evidence="10">
    <location>
        <begin position="3889"/>
        <end position="3900"/>
    </location>
</feature>
<feature type="compositionally biased region" description="Low complexity" evidence="10">
    <location>
        <begin position="2010"/>
        <end position="2025"/>
    </location>
</feature>
<proteinExistence type="predicted"/>
<dbReference type="SMART" id="SM00490">
    <property type="entry name" value="HELICc"/>
    <property type="match status" value="1"/>
</dbReference>
<dbReference type="Pfam" id="PF00271">
    <property type="entry name" value="Helicase_C"/>
    <property type="match status" value="1"/>
</dbReference>
<dbReference type="GO" id="GO:0042393">
    <property type="term" value="F:histone binding"/>
    <property type="evidence" value="ECO:0007669"/>
    <property type="project" value="InterPro"/>
</dbReference>
<feature type="region of interest" description="Disordered" evidence="10">
    <location>
        <begin position="3389"/>
        <end position="3674"/>
    </location>
</feature>
<feature type="compositionally biased region" description="Low complexity" evidence="10">
    <location>
        <begin position="3978"/>
        <end position="3989"/>
    </location>
</feature>
<dbReference type="SMART" id="SM01314">
    <property type="entry name" value="SnAC"/>
    <property type="match status" value="1"/>
</dbReference>
<feature type="compositionally biased region" description="Basic and acidic residues" evidence="10">
    <location>
        <begin position="1749"/>
        <end position="1758"/>
    </location>
</feature>
<feature type="compositionally biased region" description="Basic and acidic residues" evidence="10">
    <location>
        <begin position="2729"/>
        <end position="2744"/>
    </location>
</feature>
<dbReference type="FunFam" id="3.40.50.10810:FF:000016">
    <property type="entry name" value="Chromatin structure-remodeling complex protein SYD"/>
    <property type="match status" value="1"/>
</dbReference>
<evidence type="ECO:0000259" key="11">
    <source>
        <dbReference type="PROSITE" id="PS51192"/>
    </source>
</evidence>
<feature type="compositionally biased region" description="Polar residues" evidence="10">
    <location>
        <begin position="372"/>
        <end position="383"/>
    </location>
</feature>
<accession>A0AAE1K5Z7</accession>
<feature type="region of interest" description="Disordered" evidence="10">
    <location>
        <begin position="1611"/>
        <end position="1634"/>
    </location>
</feature>
<feature type="region of interest" description="Disordered" evidence="10">
    <location>
        <begin position="2723"/>
        <end position="2748"/>
    </location>
</feature>
<feature type="region of interest" description="Disordered" evidence="10">
    <location>
        <begin position="860"/>
        <end position="890"/>
    </location>
</feature>
<feature type="compositionally biased region" description="Low complexity" evidence="10">
    <location>
        <begin position="2040"/>
        <end position="2050"/>
    </location>
</feature>
<evidence type="ECO:0000313" key="15">
    <source>
        <dbReference type="Proteomes" id="UP001293593"/>
    </source>
</evidence>
<dbReference type="Pfam" id="PF14619">
    <property type="entry name" value="SnAC"/>
    <property type="match status" value="1"/>
</dbReference>
<feature type="compositionally biased region" description="Polar residues" evidence="10">
    <location>
        <begin position="2134"/>
        <end position="2146"/>
    </location>
</feature>
<feature type="domain" description="HSA" evidence="13">
    <location>
        <begin position="743"/>
        <end position="817"/>
    </location>
</feature>
<feature type="region of interest" description="Disordered" evidence="10">
    <location>
        <begin position="2353"/>
        <end position="2415"/>
    </location>
</feature>
<dbReference type="SMART" id="SM00951">
    <property type="entry name" value="QLQ"/>
    <property type="match status" value="1"/>
</dbReference>
<evidence type="ECO:0000256" key="3">
    <source>
        <dbReference type="ARBA" id="ARBA00022801"/>
    </source>
</evidence>
<keyword evidence="6" id="KW-0805">Transcription regulation</keyword>
<evidence type="ECO:0000259" key="13">
    <source>
        <dbReference type="PROSITE" id="PS51204"/>
    </source>
</evidence>
<dbReference type="InterPro" id="IPR001650">
    <property type="entry name" value="Helicase_C-like"/>
</dbReference>
<keyword evidence="3" id="KW-0378">Hydrolase</keyword>
<dbReference type="FunFam" id="3.40.50.300:FF:000871">
    <property type="entry name" value="Chromatin structure-remodeling complex protein SYD"/>
    <property type="match status" value="1"/>
</dbReference>
<feature type="region of interest" description="Disordered" evidence="10">
    <location>
        <begin position="3838"/>
        <end position="4019"/>
    </location>
</feature>
<feature type="region of interest" description="Disordered" evidence="10">
    <location>
        <begin position="3736"/>
        <end position="3826"/>
    </location>
</feature>
<feature type="compositionally biased region" description="Polar residues" evidence="10">
    <location>
        <begin position="1865"/>
        <end position="1882"/>
    </location>
</feature>
<dbReference type="InterPro" id="IPR029295">
    <property type="entry name" value="SnAC"/>
</dbReference>
<evidence type="ECO:0000256" key="6">
    <source>
        <dbReference type="ARBA" id="ARBA00023015"/>
    </source>
</evidence>
<sequence>MASPHNVELEAAKFLHKLIQDSKDEPAKLATKLYVILQHMKSSGKEHSMPYQVISRAMETVINQHGLDIEALKSSRLPLTGGAQIGPSQAVGVPKDSRVGLAEHDMAKMEPFGSNRPPVAPSSATPDYYQGSVAQRSGQSFDQESPSSLDSRSANSLSQDRRDTANWEKQGSQKDGKKAATKRKRGDASSPVEPHVDGPSQLDSRNTVVNARKGKMTKVEPSDGLSVKSGAYGKVHGGMTVAAGAHPLAEPAFSSPMPYGGGLEHDGGSTATLADAHKVAQIGRQNSATESALPRPSGPPRDPGKSPVSSALVSSSTPFREQQLKQLRAQCLVFLAFRNGLPPKKLHLEIALGTTFSREDGSRKELVDQKGKSQSSNEPNNVSGMMMPFGGLNNMRQTDKNPSLSSSAGKILEADSFLKGVESPNMMEDKGNLHSDVHALVEERKHLLSLKKGEVERQIQERVGAQPFSNPTFQQHDSVSARGSLVNAHLDDVYNNNLQAGRSNQASTVMGMNKPVNPDDINWPGFVTQNDTLKGPLQVSAVQHELPVERRDNIPSHFQNIGNNNGGSGNHNSVSHLPSYSLKEHWRPVPGTDSDPQGLTMLKDVNVMAKHVSMEQEGKERFASAEMPASPRFTMSEKWIVDQQKKRLLVEQNWVRKQQKTRQKIASCFGKLKENVNSSEDISAKTKSVIELKKLQLLDLQHRLRRDFLNDFFKPITSEMDHLKSIKKHRHGRRVKQLERFEQKMKEERQKRIRERQKEFFGEIEVHKERLDDGFKIKRERWKGFNRYVKEFHKRKERIHREKIDRIQREKINLLKINDVEGYLRMVQDAKSDRVKQLLKETEKYLQKLGSKLQEAKAAAGRFDHDDEAGNGSLFEKNETTLENEDESDQAKHYLESNEKYYMMAHSIKESIAEQPYSLRGGKLREYQMNGLRWLVSLYNNHLNGILADEMGLGKTVQVIALICYLMETKNDRGPFLVVVPSSVLPGWESEINFWAPGVLKIVYSGPPEERRRLFKERIVHQKFNVLLTTYEYLMNKHDRPKLSKIHWHYIIIDEGHRIKNASCKLNAELKHYQSSHRLLLTGTPLQNNLEELWALLNFLLPNIFNSSEDFSQWFNKPFESNGDSSPDEKALLSEEENLLIINRLHQVLRPFVLRRLKHKVENELPEKIERLVRCEASAYQKLLMKRVEENLGSIGASKARSVHNSVMELRNICNHPYLSQLHAEEVDNYIPKHYLPPIIRLCGKLEMLDRLLPKLKATDHRVLFFSTMTRLLDVMEEYLTLKQYRYLRLDGHTSGSDRGALIDMFNQPGSPFFIFLLSIRAGGVGVNLQAADTVIIFDTDWNPQVDLQAQARAHRIGQKRDVLVLRFETVQTVEEQVRAAAEHKLGVANQSITAGFFDNDTSAADRREYLESLLRESKKEEAAPVLDDDALNDLLARSETELDIFEAVDKKRREEEMATWKKLILGQAADSSDLIFPPPSRLVTDDDLTNFYEAMKIYEVPKDAVVSSGVKRKGGYLGGLDTQHYGRGKRAREVRSYEEQWTEEEFEKLCQVESPESPKVKEEVLETSGPANSSNSIAATSNIEPTAIPPVVPSLPSVESLPVQQTKEITPPAKRGRGRPKRITSDKSPAAAVPLAPPAAIGVDMQLQKGTLSGALTSSSPRSSEVVGTIGPMQHSDTGVAPSSQVAIPLSTAVADKQSTAASVSAPIQARGQGRKTQSGGEVPRRRGKKLAVVSSPVPGGSVGPDLKVNKQLEDKSAGSSADQAISRSGAITSIATTQLPNIASVSTSLNSGKDHHLGAGISLNPQVPASLPSDTPVPQTAPTCPTVPTQNKGQSRKSQSGGGTPRRRGKKQDSVLPVIPDTSGHQELHINSSLQVSSGRALSEKAINVKSLKENVQESKDAIQEQASLNPGDHDLKLSEKSDDFSKLTVTSSNITKAPGSELQSSNVHDSASVAKGCSLQFTSSNIKINDNSGNETVLAPTLPLTEMTKGQAVDGRTHQAVEASKTAPSIIDSPASSIPNSATMESIGKSSDHMDVKVVSSVPSSISCPPPLGSESSQSCPLPSESVPVKRQGRKTQTRADPPRRRGKRHASAVSVPSVQADQDPKVSPLSQNSSGDKAASIVNQGGEGQEWTNATQSQQLQTHLPGGTAVQDSKRKERAVNSSQNKHQKSSSARGDSAPGSSDKVAAIGRIQNVNDVARVMKEVFSGTCLAKPKAHDSVGIEDKNNPVVGVTTKTIEEELNNQGCDNKQCSDIPTSGATSLTSPISVDKHELSGEVSKAQNPEDEMNSDIPTSRAMCPTSIIPVNEKQSGTLSDTKAVLNEIMTVNEPEICTSDVSEKEGIQNCIESSSTQFEAEAQHDASPLNTPEENVGFDSIPTGDGSSLQKPATPSPLDVGSTGCPAIPLKTDSSSNSAVACQVDTSNLDYSATTARSGIAENTSDKLSPNAENPPSPPASCHGDGAGLLVQPEAVGDQSEVIPSSPATTPHSRTMEVSGMSECGEINSEKETEYSLQASVELSLDDSKTSISANVDDNNGREPLIQSLHPATSDSLEPEIKITIEDNSQNLLEPSSKQSSGKPVLADVNPSGCQMDEGAPVSSTTGFTLQETQPLEGHLESLCEEKMDERIYKCEQLQAVVANPTKSDMEKDTIDTERINHSLVEEEIVPQNASSIDMSSVNEEEKLQDHAHEDPIDTAIVSQPSGLEAVHDSVVVLQDDDLPLSTTSSKKTEEEKFNSNSHEDPVDSSVMSEAVVNDSVGVSQVGDIVADSASDAANPSSSSLVPEENRTSSEMKLVKGSEHLKESMDGRLCNSSVVLEETKVATADTDVQMISSDSHILHEDLNISSSCLMTNKEKLAGSTTGIQPSSVLPLDESNDSKIELGNGNITPAGDVLSGDKTPIDLCLTSSPVLSKEERVACSSDDGSQASTLRVPKHSDTLGDEKEVSHVDVVETVIDTISSQVKDKEQEGVSFGNYSLVRSVPHEGMDGSKVDQSNNDVTLNAGDILPENSGLEINIMPSLKEVKDVEICDQKEASKSLDVDPKRDAFKMMDALSSSLVTDEDKIAASSDQVPLCGVLVPEESRDISTTIESYKEAPEGSTTTTLPQKKSDYSEAEMSNEMETGQVPGVDPEKHAPQNLNVSSLGMVQDKTDVPYHKGLLSNPLAEGELKDCLDGGKGQSHAAEGSITKPSQVLESGLCDYEMGDQLESSQVAGTNPERLALKNVDVPSPSLVVEESKIVVSSDKSHLSSSLATGESEDSLIQEDNCGKAIVGLMMNPLLPQESHNAGLEMADKPEKLELNNADVLPMEIEESKKNVSYDKEPPCSSVAVVEPKGCLTGEKNRRDATADVVANPLPPKELCNSEARMGDEMELTHFAENQSEKFKLRNMEVPSSSMEIDESKVDVSNDKEPPSSSLTPRESESFLTEESCRDAAMAPGADPLRAPETDVPPSSMEIDENKVDVSNDEEPPSSSLTPRKAESFLTGEESCRDATMAPSTDPLPGLETDVPPSCMGTEDLDDKDSPSNSLTPRESESLLTGEESCRDATMAPSTDPLPAAETDMPSSPMGTEDVGVSCEGGLTGGEMCGDATMALNKDPSPSQESDNSEAEIGEKRNESLVGRTPAGDDTLRRETLTLTPSTGEEGKESEAWSERGPVGTSEVQYESESWRSDMNDSTDIIESCAAEMENAAETPCPSASGEKDWSLSEKVTEGCAVGMEVSKGSEADIGKDFTNGCPDVLAAESMDRGSPPQPSAAEGNHVESSESDEVINNNSDTLASASAAVLPPCSAAEDNQVNSDADVTNNADHFMLENASAESKEDTTDVEDVPEGFSDMLATASVDRASPPSSSATECYQVGSSETDVANRVNDGKQESGSEDMNRPCSSAAVDEAKDRLSEKDLSAGAGVQQESEGHTVTEDGRDTAVQDLEIVNTEVPENKTPSSHPSPAAEGDDAQSPAAEGDNNAQSSSHTSPAVGGDSNAQSPSNPSPAVEGDNNAQSLPQKELAESSVESEAKEHEAK</sequence>
<feature type="compositionally biased region" description="Polar residues" evidence="10">
    <location>
        <begin position="132"/>
        <end position="144"/>
    </location>
</feature>
<keyword evidence="9" id="KW-0175">Coiled coil</keyword>
<feature type="region of interest" description="Disordered" evidence="10">
    <location>
        <begin position="358"/>
        <end position="383"/>
    </location>
</feature>
<evidence type="ECO:0000313" key="14">
    <source>
        <dbReference type="EMBL" id="KAK4266479.1"/>
    </source>
</evidence>
<feature type="compositionally biased region" description="Basic and acidic residues" evidence="10">
    <location>
        <begin position="3868"/>
        <end position="3880"/>
    </location>
</feature>
<dbReference type="PROSITE" id="PS51194">
    <property type="entry name" value="HELICASE_CTER"/>
    <property type="match status" value="1"/>
</dbReference>
<dbReference type="SMART" id="SM00487">
    <property type="entry name" value="DEXDc"/>
    <property type="match status" value="1"/>
</dbReference>
<dbReference type="GO" id="GO:0005634">
    <property type="term" value="C:nucleus"/>
    <property type="evidence" value="ECO:0007669"/>
    <property type="project" value="UniProtKB-SubCell"/>
</dbReference>
<feature type="compositionally biased region" description="Low complexity" evidence="10">
    <location>
        <begin position="306"/>
        <end position="316"/>
    </location>
</feature>
<feature type="domain" description="Helicase C-terminal" evidence="12">
    <location>
        <begin position="1248"/>
        <end position="1394"/>
    </location>
</feature>
<feature type="compositionally biased region" description="Low complexity" evidence="10">
    <location>
        <begin position="2771"/>
        <end position="2782"/>
    </location>
</feature>
<feature type="compositionally biased region" description="Basic and acidic residues" evidence="10">
    <location>
        <begin position="3910"/>
        <end position="3923"/>
    </location>
</feature>
<name>A0AAE1K5Z7_9FABA</name>
<dbReference type="Gene3D" id="3.40.50.10810">
    <property type="entry name" value="Tandem AAA-ATPase domain"/>
    <property type="match status" value="1"/>
</dbReference>
<dbReference type="GO" id="GO:0048731">
    <property type="term" value="P:system development"/>
    <property type="evidence" value="ECO:0007669"/>
    <property type="project" value="UniProtKB-ARBA"/>
</dbReference>
<feature type="region of interest" description="Disordered" evidence="10">
    <location>
        <begin position="2439"/>
        <end position="2496"/>
    </location>
</feature>
<feature type="region of interest" description="Disordered" evidence="10">
    <location>
        <begin position="1696"/>
        <end position="1767"/>
    </location>
</feature>
<dbReference type="GO" id="GO:0005524">
    <property type="term" value="F:ATP binding"/>
    <property type="evidence" value="ECO:0007669"/>
    <property type="project" value="UniProtKB-KW"/>
</dbReference>
<dbReference type="InterPro" id="IPR049730">
    <property type="entry name" value="SNF2/RAD54-like_C"/>
</dbReference>
<evidence type="ECO:0008006" key="16">
    <source>
        <dbReference type="Google" id="ProtNLM"/>
    </source>
</evidence>
<feature type="compositionally biased region" description="Polar residues" evidence="10">
    <location>
        <begin position="1654"/>
        <end position="1664"/>
    </location>
</feature>
<dbReference type="Gene3D" id="3.40.50.300">
    <property type="entry name" value="P-loop containing nucleotide triphosphate hydrolases"/>
    <property type="match status" value="1"/>
</dbReference>
<keyword evidence="5" id="KW-0067">ATP-binding</keyword>
<evidence type="ECO:0000256" key="9">
    <source>
        <dbReference type="SAM" id="Coils"/>
    </source>
</evidence>
<feature type="compositionally biased region" description="Basic and acidic residues" evidence="10">
    <location>
        <begin position="3642"/>
        <end position="3651"/>
    </location>
</feature>
<dbReference type="Proteomes" id="UP001293593">
    <property type="component" value="Unassembled WGS sequence"/>
</dbReference>
<dbReference type="InterPro" id="IPR014001">
    <property type="entry name" value="Helicase_ATP-bd"/>
</dbReference>
<evidence type="ECO:0000256" key="8">
    <source>
        <dbReference type="ARBA" id="ARBA00023242"/>
    </source>
</evidence>
<evidence type="ECO:0000256" key="10">
    <source>
        <dbReference type="SAM" id="MobiDB-lite"/>
    </source>
</evidence>
<feature type="coiled-coil region" evidence="9">
    <location>
        <begin position="1884"/>
        <end position="1911"/>
    </location>
</feature>
<dbReference type="InterPro" id="IPR027417">
    <property type="entry name" value="P-loop_NTPase"/>
</dbReference>
<protein>
    <recommendedName>
        <fullName evidence="16">Chromatin structure-remodeling complex protein SYD</fullName>
    </recommendedName>
</protein>
<dbReference type="InterPro" id="IPR000330">
    <property type="entry name" value="SNF2_N"/>
</dbReference>
<dbReference type="CDD" id="cd17996">
    <property type="entry name" value="DEXHc_SMARCA2_SMARCA4"/>
    <property type="match status" value="1"/>
</dbReference>
<dbReference type="EMBL" id="JAWXYG010000008">
    <property type="protein sequence ID" value="KAK4266479.1"/>
    <property type="molecule type" value="Genomic_DNA"/>
</dbReference>
<feature type="domain" description="Helicase ATP-binding" evidence="11">
    <location>
        <begin position="936"/>
        <end position="1103"/>
    </location>
</feature>
<dbReference type="PROSITE" id="PS51204">
    <property type="entry name" value="HSA"/>
    <property type="match status" value="1"/>
</dbReference>
<feature type="compositionally biased region" description="Basic and acidic residues" evidence="10">
    <location>
        <begin position="358"/>
        <end position="371"/>
    </location>
</feature>
<feature type="compositionally biased region" description="Polar residues" evidence="10">
    <location>
        <begin position="3412"/>
        <end position="3426"/>
    </location>
</feature>
<keyword evidence="8" id="KW-0539">Nucleus</keyword>
<feature type="compositionally biased region" description="Low complexity" evidence="10">
    <location>
        <begin position="145"/>
        <end position="158"/>
    </location>
</feature>
<feature type="region of interest" description="Disordered" evidence="10">
    <location>
        <begin position="2771"/>
        <end position="2792"/>
    </location>
</feature>
<dbReference type="CDD" id="cd18793">
    <property type="entry name" value="SF2_C_SNF"/>
    <property type="match status" value="1"/>
</dbReference>
<feature type="compositionally biased region" description="Polar residues" evidence="10">
    <location>
        <begin position="3845"/>
        <end position="3862"/>
    </location>
</feature>
<feature type="region of interest" description="Disordered" evidence="10">
    <location>
        <begin position="1993"/>
        <end position="2190"/>
    </location>
</feature>